<dbReference type="AlphaFoldDB" id="A0A0K6GKQ0"/>
<dbReference type="Pfam" id="PF00083">
    <property type="entry name" value="Sugar_tr"/>
    <property type="match status" value="1"/>
</dbReference>
<dbReference type="GO" id="GO:0005886">
    <property type="term" value="C:plasma membrane"/>
    <property type="evidence" value="ECO:0007669"/>
    <property type="project" value="UniProtKB-SubCell"/>
</dbReference>
<dbReference type="STRING" id="1325335.GCA_001418025_00437"/>
<dbReference type="GO" id="GO:0022857">
    <property type="term" value="F:transmembrane transporter activity"/>
    <property type="evidence" value="ECO:0007669"/>
    <property type="project" value="InterPro"/>
</dbReference>
<keyword evidence="3" id="KW-1003">Cell membrane</keyword>
<feature type="transmembrane region" description="Helical" evidence="7">
    <location>
        <begin position="171"/>
        <end position="189"/>
    </location>
</feature>
<evidence type="ECO:0000313" key="10">
    <source>
        <dbReference type="Proteomes" id="UP000182738"/>
    </source>
</evidence>
<dbReference type="CDD" id="cd17325">
    <property type="entry name" value="MFS_MdtG_SLC18_like"/>
    <property type="match status" value="1"/>
</dbReference>
<reference evidence="10" key="1">
    <citation type="submission" date="2015-08" db="EMBL/GenBank/DDBJ databases">
        <authorList>
            <person name="Varghese N."/>
        </authorList>
    </citation>
    <scope>NUCLEOTIDE SEQUENCE [LARGE SCALE GENOMIC DNA]</scope>
    <source>
        <strain evidence="10">DSM 27374</strain>
    </source>
</reference>
<dbReference type="EMBL" id="CYGZ01000002">
    <property type="protein sequence ID" value="CUA79133.1"/>
    <property type="molecule type" value="Genomic_DNA"/>
</dbReference>
<evidence type="ECO:0000256" key="2">
    <source>
        <dbReference type="ARBA" id="ARBA00022448"/>
    </source>
</evidence>
<dbReference type="InterPro" id="IPR005828">
    <property type="entry name" value="MFS_sugar_transport-like"/>
</dbReference>
<dbReference type="InterPro" id="IPR036259">
    <property type="entry name" value="MFS_trans_sf"/>
</dbReference>
<dbReference type="PANTHER" id="PTHR23517">
    <property type="entry name" value="RESISTANCE PROTEIN MDTM, PUTATIVE-RELATED-RELATED"/>
    <property type="match status" value="1"/>
</dbReference>
<dbReference type="PANTHER" id="PTHR23517:SF3">
    <property type="entry name" value="INTEGRAL MEMBRANE TRANSPORT PROTEIN"/>
    <property type="match status" value="1"/>
</dbReference>
<feature type="domain" description="Major facilitator superfamily (MFS) profile" evidence="8">
    <location>
        <begin position="10"/>
        <end position="401"/>
    </location>
</feature>
<feature type="transmembrane region" description="Helical" evidence="7">
    <location>
        <begin position="50"/>
        <end position="69"/>
    </location>
</feature>
<feature type="transmembrane region" description="Helical" evidence="7">
    <location>
        <begin position="81"/>
        <end position="99"/>
    </location>
</feature>
<name>A0A0K6GKQ0_9BACL</name>
<dbReference type="InterPro" id="IPR011701">
    <property type="entry name" value="MFS"/>
</dbReference>
<proteinExistence type="predicted"/>
<feature type="transmembrane region" description="Helical" evidence="7">
    <location>
        <begin position="315"/>
        <end position="334"/>
    </location>
</feature>
<protein>
    <submittedName>
        <fullName evidence="9">Major Facilitator Superfamily</fullName>
    </submittedName>
</protein>
<evidence type="ECO:0000256" key="6">
    <source>
        <dbReference type="ARBA" id="ARBA00023136"/>
    </source>
</evidence>
<gene>
    <name evidence="9" type="ORF">Ga0061060_102206</name>
</gene>
<feature type="transmembrane region" description="Helical" evidence="7">
    <location>
        <begin position="12"/>
        <end position="30"/>
    </location>
</feature>
<evidence type="ECO:0000256" key="4">
    <source>
        <dbReference type="ARBA" id="ARBA00022692"/>
    </source>
</evidence>
<dbReference type="InterPro" id="IPR020846">
    <property type="entry name" value="MFS_dom"/>
</dbReference>
<dbReference type="Proteomes" id="UP000182738">
    <property type="component" value="Unassembled WGS sequence"/>
</dbReference>
<keyword evidence="4 7" id="KW-0812">Transmembrane</keyword>
<comment type="subcellular location">
    <subcellularLocation>
        <location evidence="1">Cell membrane</location>
        <topology evidence="1">Multi-pass membrane protein</topology>
    </subcellularLocation>
</comment>
<keyword evidence="5 7" id="KW-1133">Transmembrane helix</keyword>
<feature type="transmembrane region" description="Helical" evidence="7">
    <location>
        <begin position="145"/>
        <end position="165"/>
    </location>
</feature>
<dbReference type="InterPro" id="IPR050171">
    <property type="entry name" value="MFS_Transporters"/>
</dbReference>
<dbReference type="OrthoDB" id="9810492at2"/>
<dbReference type="PROSITE" id="PS50850">
    <property type="entry name" value="MFS"/>
    <property type="match status" value="1"/>
</dbReference>
<accession>A0A0K6GKQ0</accession>
<organism evidence="9 10">
    <name type="scientific">Anoxybacillus suryakundensis</name>
    <dbReference type="NCBI Taxonomy" id="1325335"/>
    <lineage>
        <taxon>Bacteria</taxon>
        <taxon>Bacillati</taxon>
        <taxon>Bacillota</taxon>
        <taxon>Bacilli</taxon>
        <taxon>Bacillales</taxon>
        <taxon>Anoxybacillaceae</taxon>
        <taxon>Anoxybacillus</taxon>
    </lineage>
</organism>
<evidence type="ECO:0000256" key="3">
    <source>
        <dbReference type="ARBA" id="ARBA00022475"/>
    </source>
</evidence>
<feature type="transmembrane region" description="Helical" evidence="7">
    <location>
        <begin position="378"/>
        <end position="398"/>
    </location>
</feature>
<keyword evidence="10" id="KW-1185">Reference proteome</keyword>
<feature type="transmembrane region" description="Helical" evidence="7">
    <location>
        <begin position="105"/>
        <end position="124"/>
    </location>
</feature>
<evidence type="ECO:0000256" key="1">
    <source>
        <dbReference type="ARBA" id="ARBA00004651"/>
    </source>
</evidence>
<evidence type="ECO:0000259" key="8">
    <source>
        <dbReference type="PROSITE" id="PS50850"/>
    </source>
</evidence>
<dbReference type="SUPFAM" id="SSF103473">
    <property type="entry name" value="MFS general substrate transporter"/>
    <property type="match status" value="1"/>
</dbReference>
<feature type="transmembrane region" description="Helical" evidence="7">
    <location>
        <begin position="292"/>
        <end position="309"/>
    </location>
</feature>
<dbReference type="Pfam" id="PF07690">
    <property type="entry name" value="MFS_1"/>
    <property type="match status" value="1"/>
</dbReference>
<sequence>MRVRLGIKENIISFSLLVIINVFVGAMVGLERTVLPMIGEKQFGLTSMSATVSFIASFGLSKAVVNYFAGQLADRFSRKNILLVGWIIGLFVPICMLVAHDWSVVVLANVLLGINQGLTWSMTVNMKIDIAKPTERGTAVGFNEFAGYFGVATMAAISGYLASTFSLHLQLFYIGIAVAIIGMSLSIIVKDTKQHVQLHRQQKNEQPKETLSQKEIFQQATWKNQTLSRFSLAGLATNLKDGVAWGLFPLYFTSLGLSVSQTGLIVAVYPASWGIGQLFTGIMSDRFDRKKMIAYGMWLQALAMWFMLIANHIALWIVGAVLLGLGTAIVYPTLQAAIGDVTDVHWRASAMGVYRFWRDSGYAIGAMMSGVIADWLGFRWAIGLTAILPLLAGWRVYIKTKN</sequence>
<evidence type="ECO:0000256" key="5">
    <source>
        <dbReference type="ARBA" id="ARBA00022989"/>
    </source>
</evidence>
<dbReference type="Gene3D" id="1.20.1250.20">
    <property type="entry name" value="MFS general substrate transporter like domains"/>
    <property type="match status" value="2"/>
</dbReference>
<evidence type="ECO:0000256" key="7">
    <source>
        <dbReference type="SAM" id="Phobius"/>
    </source>
</evidence>
<dbReference type="RefSeq" id="WP_032100664.1">
    <property type="nucleotide sequence ID" value="NZ_BAABDZ010000031.1"/>
</dbReference>
<keyword evidence="2" id="KW-0813">Transport</keyword>
<evidence type="ECO:0000313" key="9">
    <source>
        <dbReference type="EMBL" id="CUA79133.1"/>
    </source>
</evidence>
<keyword evidence="6 7" id="KW-0472">Membrane</keyword>